<dbReference type="Proteomes" id="UP001302274">
    <property type="component" value="Unassembled WGS sequence"/>
</dbReference>
<keyword evidence="6" id="KW-1185">Reference proteome</keyword>
<comment type="caution">
    <text evidence="5">The sequence shown here is derived from an EMBL/GenBank/DDBJ whole genome shotgun (WGS) entry which is preliminary data.</text>
</comment>
<evidence type="ECO:0000313" key="5">
    <source>
        <dbReference type="EMBL" id="MEA9355391.1"/>
    </source>
</evidence>
<feature type="domain" description="VOC" evidence="4">
    <location>
        <begin position="7"/>
        <end position="122"/>
    </location>
</feature>
<protein>
    <recommendedName>
        <fullName evidence="2">Bleomycin resistance protein</fullName>
    </recommendedName>
</protein>
<evidence type="ECO:0000256" key="3">
    <source>
        <dbReference type="ARBA" id="ARBA00023251"/>
    </source>
</evidence>
<reference evidence="5 6" key="1">
    <citation type="submission" date="2023-11" db="EMBL/GenBank/DDBJ databases">
        <title>A Novel Polar Bacteriovorax (B. antarcticus) Isolated from the Biocrust in Antarctica.</title>
        <authorList>
            <person name="Mun W."/>
            <person name="Choi S.Y."/>
            <person name="Mitchell R.J."/>
        </authorList>
    </citation>
    <scope>NUCLEOTIDE SEQUENCE [LARGE SCALE GENOMIC DNA]</scope>
    <source>
        <strain evidence="5 6">PP10</strain>
    </source>
</reference>
<dbReference type="Gene3D" id="3.10.180.10">
    <property type="entry name" value="2,3-Dihydroxybiphenyl 1,2-Dioxygenase, domain 1"/>
    <property type="match status" value="1"/>
</dbReference>
<dbReference type="InterPro" id="IPR000335">
    <property type="entry name" value="Bleomycin-R"/>
</dbReference>
<dbReference type="RefSeq" id="WP_323574900.1">
    <property type="nucleotide sequence ID" value="NZ_JAYGJQ010000001.1"/>
</dbReference>
<dbReference type="EMBL" id="JAYGJQ010000001">
    <property type="protein sequence ID" value="MEA9355391.1"/>
    <property type="molecule type" value="Genomic_DNA"/>
</dbReference>
<evidence type="ECO:0000313" key="6">
    <source>
        <dbReference type="Proteomes" id="UP001302274"/>
    </source>
</evidence>
<evidence type="ECO:0000259" key="4">
    <source>
        <dbReference type="PROSITE" id="PS51819"/>
    </source>
</evidence>
<keyword evidence="3" id="KW-0046">Antibiotic resistance</keyword>
<proteinExistence type="inferred from homology"/>
<dbReference type="SUPFAM" id="SSF54593">
    <property type="entry name" value="Glyoxalase/Bleomycin resistance protein/Dihydroxybiphenyl dioxygenase"/>
    <property type="match status" value="1"/>
</dbReference>
<dbReference type="CDD" id="cd08349">
    <property type="entry name" value="BLMA_like"/>
    <property type="match status" value="1"/>
</dbReference>
<name>A0ABU5VQS2_9BACT</name>
<dbReference type="Pfam" id="PF00903">
    <property type="entry name" value="Glyoxalase"/>
    <property type="match status" value="1"/>
</dbReference>
<evidence type="ECO:0000256" key="2">
    <source>
        <dbReference type="ARBA" id="ARBA00021572"/>
    </source>
</evidence>
<gene>
    <name evidence="5" type="ORF">SHI21_04230</name>
</gene>
<dbReference type="InterPro" id="IPR004360">
    <property type="entry name" value="Glyas_Fos-R_dOase_dom"/>
</dbReference>
<accession>A0ABU5VQS2</accession>
<comment type="similarity">
    <text evidence="1">Belongs to the bleomycin resistance protein family.</text>
</comment>
<sequence>MNVFELSPAIPQLASGDINETESFFNDFLGFDTISKMVEHSFLMVKRGPAEIHFWQSADRESAMNIATQSSCYIRVKNITALFEELKERGTTFRYELQKMPWGMYEMQIDDPFGNAIRFGEIIN</sequence>
<organism evidence="5 6">
    <name type="scientific">Bacteriovorax antarcticus</name>
    <dbReference type="NCBI Taxonomy" id="3088717"/>
    <lineage>
        <taxon>Bacteria</taxon>
        <taxon>Pseudomonadati</taxon>
        <taxon>Bdellovibrionota</taxon>
        <taxon>Bacteriovoracia</taxon>
        <taxon>Bacteriovoracales</taxon>
        <taxon>Bacteriovoracaceae</taxon>
        <taxon>Bacteriovorax</taxon>
    </lineage>
</organism>
<dbReference type="PROSITE" id="PS51819">
    <property type="entry name" value="VOC"/>
    <property type="match status" value="1"/>
</dbReference>
<dbReference type="InterPro" id="IPR029068">
    <property type="entry name" value="Glyas_Bleomycin-R_OHBP_Dase"/>
</dbReference>
<dbReference type="InterPro" id="IPR037523">
    <property type="entry name" value="VOC_core"/>
</dbReference>
<evidence type="ECO:0000256" key="1">
    <source>
        <dbReference type="ARBA" id="ARBA00011051"/>
    </source>
</evidence>